<keyword evidence="6 8" id="KW-0511">Multifunctional enzyme</keyword>
<feature type="domain" description="HD" evidence="10">
    <location>
        <begin position="452"/>
        <end position="572"/>
    </location>
</feature>
<feature type="domain" description="ACT" evidence="9">
    <location>
        <begin position="694"/>
        <end position="771"/>
    </location>
</feature>
<comment type="cofactor">
    <cofactor evidence="8">
        <name>Mg(2+)</name>
        <dbReference type="ChEBI" id="CHEBI:18420"/>
    </cofactor>
</comment>
<comment type="domain">
    <text evidence="8">Has four distinct domains: an N-terminal nucleotidyltransferase (NT) domain responsible for UTase activity, a central HD domain that encodes UR activity, and two C-terminal ACT domains that seem to have a role in glutamine sensing.</text>
</comment>
<name>H5TB62_9ALTE</name>
<comment type="activity regulation">
    <text evidence="8">Uridylyltransferase (UTase) activity is inhibited by glutamine, while glutamine activates uridylyl-removing (UR) activity.</text>
</comment>
<keyword evidence="2 8" id="KW-0548">Nucleotidyltransferase</keyword>
<keyword evidence="1 8" id="KW-0808">Transferase</keyword>
<dbReference type="GO" id="GO:0008081">
    <property type="term" value="F:phosphoric diester hydrolase activity"/>
    <property type="evidence" value="ECO:0007669"/>
    <property type="project" value="UniProtKB-UniRule"/>
</dbReference>
<dbReference type="OrthoDB" id="9758038at2"/>
<accession>H5TB62</accession>
<dbReference type="Pfam" id="PF08335">
    <property type="entry name" value="GlnD_UR_UTase"/>
    <property type="match status" value="1"/>
</dbReference>
<comment type="catalytic activity">
    <reaction evidence="7">
        <text>guanosine 3',5'-bis(diphosphate) + H2O = GDP + diphosphate + H(+)</text>
        <dbReference type="Rhea" id="RHEA:14253"/>
        <dbReference type="ChEBI" id="CHEBI:15377"/>
        <dbReference type="ChEBI" id="CHEBI:15378"/>
        <dbReference type="ChEBI" id="CHEBI:33019"/>
        <dbReference type="ChEBI" id="CHEBI:58189"/>
        <dbReference type="ChEBI" id="CHEBI:77828"/>
        <dbReference type="EC" id="3.1.7.2"/>
    </reaction>
</comment>
<reference evidence="11 12" key="1">
    <citation type="journal article" date="2012" name="J. Bacteriol.">
        <title>Genome sequence of proteorhodopsin-containing sea ice bacterium Glaciecola punicea ACAM 611T.</title>
        <authorList>
            <person name="Qin Q.-L."/>
            <person name="Xie B.-B."/>
            <person name="Shu Y.-L."/>
            <person name="Rong J.-C."/>
            <person name="Zhao D.-L."/>
            <person name="Zhang X.-Y."/>
            <person name="Chen X.-L."/>
            <person name="Zhou B.-C."/>
            <person name="Zhanga Y.-Z."/>
        </authorList>
    </citation>
    <scope>NUCLEOTIDE SEQUENCE [LARGE SCALE GENOMIC DNA]</scope>
    <source>
        <strain evidence="11 12">ACAM 611</strain>
    </source>
</reference>
<dbReference type="Proteomes" id="UP000053586">
    <property type="component" value="Unassembled WGS sequence"/>
</dbReference>
<comment type="function">
    <text evidence="8">Modifies, by uridylylation and deuridylylation, the PII regulatory proteins (GlnB and homologs), in response to the nitrogen status of the cell that GlnD senses through the glutamine level. Under low glutamine levels, catalyzes the conversion of the PII proteins and UTP to PII-UMP and PPi, while under higher glutamine levels, GlnD hydrolyzes PII-UMP to PII and UMP (deuridylylation). Thus, controls uridylylation state and activity of the PII proteins, and plays an important role in the regulation of nitrogen metabolism.</text>
</comment>
<dbReference type="GO" id="GO:0008893">
    <property type="term" value="F:guanosine-3',5'-bis(diphosphate) 3'-diphosphatase activity"/>
    <property type="evidence" value="ECO:0007669"/>
    <property type="project" value="UniProtKB-EC"/>
</dbReference>
<evidence type="ECO:0000256" key="5">
    <source>
        <dbReference type="ARBA" id="ARBA00022842"/>
    </source>
</evidence>
<dbReference type="PROSITE" id="PS51831">
    <property type="entry name" value="HD"/>
    <property type="match status" value="1"/>
</dbReference>
<dbReference type="PANTHER" id="PTHR47320:SF1">
    <property type="entry name" value="BIFUNCTIONAL URIDYLYLTRANSFERASE_URIDYLYL-REMOVING ENZYME"/>
    <property type="match status" value="1"/>
</dbReference>
<dbReference type="Gene3D" id="3.30.460.10">
    <property type="entry name" value="Beta Polymerase, domain 2"/>
    <property type="match status" value="1"/>
</dbReference>
<dbReference type="InterPro" id="IPR045865">
    <property type="entry name" value="ACT-like_dom_sf"/>
</dbReference>
<dbReference type="EC" id="2.7.7.59" evidence="8"/>
<dbReference type="EMBL" id="BAET01000013">
    <property type="protein sequence ID" value="GAB55539.1"/>
    <property type="molecule type" value="Genomic_DNA"/>
</dbReference>
<dbReference type="SMART" id="SM00471">
    <property type="entry name" value="HDc"/>
    <property type="match status" value="1"/>
</dbReference>
<evidence type="ECO:0000256" key="7">
    <source>
        <dbReference type="ARBA" id="ARBA00047968"/>
    </source>
</evidence>
<dbReference type="InterPro" id="IPR002934">
    <property type="entry name" value="Polymerase_NTP_transf_dom"/>
</dbReference>
<comment type="catalytic activity">
    <reaction evidence="8">
        <text>[protein-PII]-L-tyrosine + UTP = [protein-PII]-uridylyl-L-tyrosine + diphosphate</text>
        <dbReference type="Rhea" id="RHEA:13673"/>
        <dbReference type="Rhea" id="RHEA-COMP:12147"/>
        <dbReference type="Rhea" id="RHEA-COMP:12148"/>
        <dbReference type="ChEBI" id="CHEBI:33019"/>
        <dbReference type="ChEBI" id="CHEBI:46398"/>
        <dbReference type="ChEBI" id="CHEBI:46858"/>
        <dbReference type="ChEBI" id="CHEBI:90602"/>
        <dbReference type="EC" id="2.7.7.59"/>
    </reaction>
</comment>
<dbReference type="GO" id="GO:0008773">
    <property type="term" value="F:[protein-PII] uridylyltransferase activity"/>
    <property type="evidence" value="ECO:0007669"/>
    <property type="project" value="UniProtKB-UniRule"/>
</dbReference>
<feature type="region of interest" description="Uridylyltransferase" evidence="8">
    <location>
        <begin position="1"/>
        <end position="333"/>
    </location>
</feature>
<evidence type="ECO:0000256" key="1">
    <source>
        <dbReference type="ARBA" id="ARBA00022679"/>
    </source>
</evidence>
<dbReference type="Gene3D" id="1.10.3090.10">
    <property type="entry name" value="cca-adding enzyme, domain 2"/>
    <property type="match status" value="1"/>
</dbReference>
<dbReference type="CDD" id="cd04900">
    <property type="entry name" value="ACT_UUR-like_1"/>
    <property type="match status" value="1"/>
</dbReference>
<comment type="caution">
    <text evidence="11">The sequence shown here is derived from an EMBL/GenBank/DDBJ whole genome shotgun (WGS) entry which is preliminary data.</text>
</comment>
<dbReference type="NCBIfam" id="TIGR01693">
    <property type="entry name" value="UTase_glnD"/>
    <property type="match status" value="1"/>
</dbReference>
<dbReference type="InterPro" id="IPR003607">
    <property type="entry name" value="HD/PDEase_dom"/>
</dbReference>
<dbReference type="SUPFAM" id="SSF55021">
    <property type="entry name" value="ACT-like"/>
    <property type="match status" value="2"/>
</dbReference>
<organism evidence="11 12">
    <name type="scientific">Glaciecola punicea ACAM 611</name>
    <dbReference type="NCBI Taxonomy" id="1121923"/>
    <lineage>
        <taxon>Bacteria</taxon>
        <taxon>Pseudomonadati</taxon>
        <taxon>Pseudomonadota</taxon>
        <taxon>Gammaproteobacteria</taxon>
        <taxon>Alteromonadales</taxon>
        <taxon>Alteromonadaceae</taxon>
        <taxon>Glaciecola</taxon>
    </lineage>
</organism>
<dbReference type="PROSITE" id="PS51671">
    <property type="entry name" value="ACT"/>
    <property type="match status" value="2"/>
</dbReference>
<evidence type="ECO:0000313" key="11">
    <source>
        <dbReference type="EMBL" id="GAB55539.1"/>
    </source>
</evidence>
<dbReference type="SUPFAM" id="SSF81593">
    <property type="entry name" value="Nucleotidyltransferase substrate binding subunit/domain"/>
    <property type="match status" value="1"/>
</dbReference>
<comment type="similarity">
    <text evidence="8">Belongs to the GlnD family.</text>
</comment>
<dbReference type="CDD" id="cd00077">
    <property type="entry name" value="HDc"/>
    <property type="match status" value="1"/>
</dbReference>
<dbReference type="AlphaFoldDB" id="H5TB62"/>
<dbReference type="RefSeq" id="WP_006004727.1">
    <property type="nucleotide sequence ID" value="NZ_BAET01000013.1"/>
</dbReference>
<evidence type="ECO:0000256" key="4">
    <source>
        <dbReference type="ARBA" id="ARBA00022801"/>
    </source>
</evidence>
<keyword evidence="3" id="KW-0677">Repeat</keyword>
<dbReference type="Pfam" id="PF01966">
    <property type="entry name" value="HD"/>
    <property type="match status" value="1"/>
</dbReference>
<dbReference type="HAMAP" id="MF_00277">
    <property type="entry name" value="PII_uridylyl_transf"/>
    <property type="match status" value="1"/>
</dbReference>
<dbReference type="STRING" id="56804.BAE46_05930"/>
<dbReference type="InterPro" id="IPR010043">
    <property type="entry name" value="UTase/UR"/>
</dbReference>
<comment type="caution">
    <text evidence="8">Lacks conserved residue(s) required for the propagation of feature annotation.</text>
</comment>
<dbReference type="CDD" id="cd04899">
    <property type="entry name" value="ACT_ACR-UUR-like_2"/>
    <property type="match status" value="1"/>
</dbReference>
<evidence type="ECO:0000259" key="9">
    <source>
        <dbReference type="PROSITE" id="PS51671"/>
    </source>
</evidence>
<dbReference type="eggNOG" id="COG2844">
    <property type="taxonomic scope" value="Bacteria"/>
</dbReference>
<dbReference type="InterPro" id="IPR043519">
    <property type="entry name" value="NT_sf"/>
</dbReference>
<evidence type="ECO:0000256" key="6">
    <source>
        <dbReference type="ARBA" id="ARBA00023268"/>
    </source>
</evidence>
<evidence type="ECO:0000256" key="8">
    <source>
        <dbReference type="HAMAP-Rule" id="MF_00277"/>
    </source>
</evidence>
<dbReference type="Pfam" id="PF01909">
    <property type="entry name" value="NTP_transf_2"/>
    <property type="match status" value="1"/>
</dbReference>
<dbReference type="SUPFAM" id="SSF81301">
    <property type="entry name" value="Nucleotidyltransferase"/>
    <property type="match status" value="1"/>
</dbReference>
<dbReference type="InterPro" id="IPR002912">
    <property type="entry name" value="ACT_dom"/>
</dbReference>
<dbReference type="InterPro" id="IPR013546">
    <property type="entry name" value="PII_UdlTrfase/GS_AdlTrfase"/>
</dbReference>
<feature type="domain" description="ACT" evidence="9">
    <location>
        <begin position="801"/>
        <end position="878"/>
    </location>
</feature>
<dbReference type="PIRSF" id="PIRSF006288">
    <property type="entry name" value="PII_uridyltransf"/>
    <property type="match status" value="1"/>
</dbReference>
<dbReference type="EC" id="3.1.4.-" evidence="8"/>
<keyword evidence="5 8" id="KW-0460">Magnesium</keyword>
<dbReference type="SUPFAM" id="SSF109604">
    <property type="entry name" value="HD-domain/PDEase-like"/>
    <property type="match status" value="1"/>
</dbReference>
<proteinExistence type="inferred from homology"/>
<evidence type="ECO:0000313" key="12">
    <source>
        <dbReference type="Proteomes" id="UP000053586"/>
    </source>
</evidence>
<keyword evidence="12" id="KW-1185">Reference proteome</keyword>
<protein>
    <recommendedName>
        <fullName evidence="8">Bifunctional uridylyltransferase/uridylyl-removing enzyme</fullName>
        <shortName evidence="8">UTase/UR</shortName>
    </recommendedName>
    <alternativeName>
        <fullName evidence="8">Bifunctional [protein-PII] modification enzyme</fullName>
    </alternativeName>
    <alternativeName>
        <fullName evidence="8">Bifunctional nitrogen sensor protein</fullName>
    </alternativeName>
    <domain>
        <recommendedName>
            <fullName evidence="8">[Protein-PII] uridylyltransferase</fullName>
            <shortName evidence="8">PII uridylyltransferase</shortName>
            <shortName evidence="8">UTase</shortName>
            <ecNumber evidence="8">2.7.7.59</ecNumber>
        </recommendedName>
    </domain>
    <domain>
        <recommendedName>
            <fullName evidence="8">[Protein-PII]-UMP uridylyl-removing enzyme</fullName>
            <shortName evidence="8">UR</shortName>
            <ecNumber evidence="8">3.1.4.-</ecNumber>
        </recommendedName>
    </domain>
</protein>
<dbReference type="InterPro" id="IPR006674">
    <property type="entry name" value="HD_domain"/>
</dbReference>
<dbReference type="GO" id="GO:0006808">
    <property type="term" value="P:regulation of nitrogen utilization"/>
    <property type="evidence" value="ECO:0007669"/>
    <property type="project" value="UniProtKB-UniRule"/>
</dbReference>
<evidence type="ECO:0000259" key="10">
    <source>
        <dbReference type="PROSITE" id="PS51831"/>
    </source>
</evidence>
<reference evidence="11 12" key="2">
    <citation type="journal article" date="2017" name="Antonie Van Leeuwenhoek">
        <title>Rhizobium rhizosphaerae sp. nov., a novel species isolated from rice rhizosphere.</title>
        <authorList>
            <person name="Zhao J.J."/>
            <person name="Zhang J."/>
            <person name="Zhang R.J."/>
            <person name="Zhang C.W."/>
            <person name="Yin H.Q."/>
            <person name="Zhang X.X."/>
        </authorList>
    </citation>
    <scope>NUCLEOTIDE SEQUENCE [LARGE SCALE GENOMIC DNA]</scope>
    <source>
        <strain evidence="11 12">ACAM 611</strain>
    </source>
</reference>
<dbReference type="CDD" id="cd05401">
    <property type="entry name" value="NT_GlnE_GlnD_like"/>
    <property type="match status" value="1"/>
</dbReference>
<gene>
    <name evidence="8 11" type="primary">glnD</name>
    <name evidence="11" type="ORF">GPUN_1415</name>
</gene>
<evidence type="ECO:0000256" key="2">
    <source>
        <dbReference type="ARBA" id="ARBA00022695"/>
    </source>
</evidence>
<sequence>MLNLNNIIDRLQDITSVSEIAAFKGCVTDSFKWLEQNFSNIHVDELVVERARFTDALLCKAWQLQELDLVSSLSLCAVGGYGRGQMQPYSDIDLLILTDRALSQEAQEKISVLITFLWDIKLEVGQSVRTIKETLKLAKSDITIATNLVEARLLCGCKDTFNVLIKKVNSEKVWSSKSFFLAKLEEQSLRHSKFNGTSYNLEPNIKENPGCLRDIQTIGWVAKKHFKEYDGLTLIGHGYFNELEHAELIECRSNLWQIRFALHLVAKRSENRLLFDYQPDVARLIGFGDGKPGVEKMMKHLFRIVRRVSELNSMLMLRFKQDILNLKVKKRVVINDDFCVNDGFISPLNAHVFASPLKILRFLDVISEHPTIVGLDADCLQQLRNARRMFQSAYYHQIPECRAYFIKLVSKPEFFDLAWDVMYQHGVLQSYLPEWDKIVGMMQFDLFHAYTVDEHTHRLVKHIRQYYTQQEQFPRCSRIINNLESPQLIFIAAIFHDIAKGRGGNHSLLGEKDVYVFCDQHGISKENTAIIAWLVKHHLLMSTVAQRRDIYDPEVIRDFAGLVKSQEQLDLLYVLTLADIRATNHSLWNDWKASLLRELYLLTQKALDNGLQCQMTLNDRIQDYKSKAIDLLTQSNADLDACHALWQHYNHDYFARFSPIQIAWHTQQIVEAGALGDDEFMVAASNKTSKGGTELLIYCKDRPALFAQIASVIDSRNCSIHAAQISVTSTGYVFDSMIVLDKDNKRISSEYQVNNFVKAIQKQLKQPGHSHFNSRKMSRRMKHLNVQTKVRFYSSQDDSTLIELEALDAPGLLARIGHLFVDVNITLKMAKIATIGERAEDVFIVCNSEGKALTQEQQVLVKRLIKNKLDKPETLTQV</sequence>
<dbReference type="PANTHER" id="PTHR47320">
    <property type="entry name" value="BIFUNCTIONAL URIDYLYLTRANSFERASE/URIDYLYL-REMOVING ENZYME"/>
    <property type="match status" value="1"/>
</dbReference>
<keyword evidence="4 8" id="KW-0378">Hydrolase</keyword>
<evidence type="ECO:0000256" key="3">
    <source>
        <dbReference type="ARBA" id="ARBA00022737"/>
    </source>
</evidence>
<comment type="catalytic activity">
    <reaction evidence="8">
        <text>[protein-PII]-uridylyl-L-tyrosine + H2O = [protein-PII]-L-tyrosine + UMP + H(+)</text>
        <dbReference type="Rhea" id="RHEA:48600"/>
        <dbReference type="Rhea" id="RHEA-COMP:12147"/>
        <dbReference type="Rhea" id="RHEA-COMP:12148"/>
        <dbReference type="ChEBI" id="CHEBI:15377"/>
        <dbReference type="ChEBI" id="CHEBI:15378"/>
        <dbReference type="ChEBI" id="CHEBI:46858"/>
        <dbReference type="ChEBI" id="CHEBI:57865"/>
        <dbReference type="ChEBI" id="CHEBI:90602"/>
    </reaction>
</comment>